<evidence type="ECO:0000256" key="5">
    <source>
        <dbReference type="ARBA" id="ARBA00022822"/>
    </source>
</evidence>
<dbReference type="InterPro" id="IPR011060">
    <property type="entry name" value="RibuloseP-bd_barrel"/>
</dbReference>
<dbReference type="HAMAP" id="MF_00131">
    <property type="entry name" value="Trp_synth_alpha"/>
    <property type="match status" value="1"/>
</dbReference>
<dbReference type="GO" id="GO:0004834">
    <property type="term" value="F:tryptophan synthase activity"/>
    <property type="evidence" value="ECO:0007669"/>
    <property type="project" value="UniProtKB-UniRule"/>
</dbReference>
<proteinExistence type="inferred from homology"/>
<dbReference type="PATRIC" id="fig|61435.5.peg.860"/>
<dbReference type="SUPFAM" id="SSF51366">
    <property type="entry name" value="Ribulose-phoshate binding barrel"/>
    <property type="match status" value="1"/>
</dbReference>
<dbReference type="RefSeq" id="WP_058292425.1">
    <property type="nucleotide sequence ID" value="NZ_JGYD01000018.1"/>
</dbReference>
<comment type="pathway">
    <text evidence="2 9">Amino-acid biosynthesis; L-tryptophan biosynthesis; L-tryptophan from chorismate: step 5/5.</text>
</comment>
<dbReference type="EC" id="4.2.1.20" evidence="9"/>
<evidence type="ECO:0000256" key="3">
    <source>
        <dbReference type="ARBA" id="ARBA00011270"/>
    </source>
</evidence>
<keyword evidence="4 9" id="KW-0028">Amino-acid biosynthesis</keyword>
<evidence type="ECO:0000256" key="10">
    <source>
        <dbReference type="RuleBase" id="RU003662"/>
    </source>
</evidence>
<dbReference type="GO" id="GO:0005829">
    <property type="term" value="C:cytosol"/>
    <property type="evidence" value="ECO:0007669"/>
    <property type="project" value="TreeGrafter"/>
</dbReference>
<keyword evidence="5 9" id="KW-0822">Tryptophan biosynthesis</keyword>
<evidence type="ECO:0000313" key="12">
    <source>
        <dbReference type="Proteomes" id="UP000053577"/>
    </source>
</evidence>
<evidence type="ECO:0000256" key="1">
    <source>
        <dbReference type="ARBA" id="ARBA00003365"/>
    </source>
</evidence>
<comment type="subunit">
    <text evidence="3 9">Tetramer of two alpha and two beta chains.</text>
</comment>
<keyword evidence="6 9" id="KW-0057">Aromatic amino acid biosynthesis</keyword>
<gene>
    <name evidence="9" type="primary">trpA</name>
    <name evidence="11" type="ORF">DA01_04335</name>
</gene>
<evidence type="ECO:0000313" key="11">
    <source>
        <dbReference type="EMBL" id="KSV17891.1"/>
    </source>
</evidence>
<comment type="caution">
    <text evidence="11">The sequence shown here is derived from an EMBL/GenBank/DDBJ whole genome shotgun (WGS) entry which is preliminary data.</text>
</comment>
<feature type="active site" description="Proton acceptor" evidence="9">
    <location>
        <position position="55"/>
    </location>
</feature>
<keyword evidence="7 9" id="KW-0456">Lyase</keyword>
<comment type="catalytic activity">
    <reaction evidence="8 9">
        <text>(1S,2R)-1-C-(indol-3-yl)glycerol 3-phosphate + L-serine = D-glyceraldehyde 3-phosphate + L-tryptophan + H2O</text>
        <dbReference type="Rhea" id="RHEA:10532"/>
        <dbReference type="ChEBI" id="CHEBI:15377"/>
        <dbReference type="ChEBI" id="CHEBI:33384"/>
        <dbReference type="ChEBI" id="CHEBI:57912"/>
        <dbReference type="ChEBI" id="CHEBI:58866"/>
        <dbReference type="ChEBI" id="CHEBI:59776"/>
        <dbReference type="EC" id="4.2.1.20"/>
    </reaction>
</comment>
<accession>A0A0V8M2A5</accession>
<dbReference type="CDD" id="cd04724">
    <property type="entry name" value="Tryptophan_synthase_alpha"/>
    <property type="match status" value="1"/>
</dbReference>
<sequence>MSRISDAFSKRKPLIAYITVGYPDVETTLKLVPMLEANGVDIIELGIPFSDPLADGVTIQNASYQALQNGVTPEVCLSVAARLKEKTSIPMVFMGYYNPIYNYGLSEFCNKAAAAGISGLIIPDLPPGEAEDIEAAAKEAGLDIIFLLAPTSTDERIKLVAAKSGGFIYLVSHSGVTGTTSNLPADLGSFVNRVRKAASQPLAVGFGISTPEQAADISKYADGVIVGSRIIQLVQADPSLEKVSGFVRQLRKALD</sequence>
<dbReference type="FunFam" id="3.20.20.70:FF:000037">
    <property type="entry name" value="Tryptophan synthase alpha chain"/>
    <property type="match status" value="1"/>
</dbReference>
<evidence type="ECO:0000256" key="8">
    <source>
        <dbReference type="ARBA" id="ARBA00049047"/>
    </source>
</evidence>
<dbReference type="PANTHER" id="PTHR43406:SF1">
    <property type="entry name" value="TRYPTOPHAN SYNTHASE ALPHA CHAIN, CHLOROPLASTIC"/>
    <property type="match status" value="1"/>
</dbReference>
<comment type="similarity">
    <text evidence="9 10">Belongs to the TrpA family.</text>
</comment>
<organism evidence="11 12">
    <name type="scientific">Dehalococcoides mccartyi</name>
    <dbReference type="NCBI Taxonomy" id="61435"/>
    <lineage>
        <taxon>Bacteria</taxon>
        <taxon>Bacillati</taxon>
        <taxon>Chloroflexota</taxon>
        <taxon>Dehalococcoidia</taxon>
        <taxon>Dehalococcoidales</taxon>
        <taxon>Dehalococcoidaceae</taxon>
        <taxon>Dehalococcoides</taxon>
    </lineage>
</organism>
<protein>
    <recommendedName>
        <fullName evidence="9">Tryptophan synthase alpha chain</fullName>
        <ecNumber evidence="9">4.2.1.20</ecNumber>
    </recommendedName>
</protein>
<evidence type="ECO:0000256" key="2">
    <source>
        <dbReference type="ARBA" id="ARBA00004733"/>
    </source>
</evidence>
<dbReference type="OrthoDB" id="9804578at2"/>
<evidence type="ECO:0000256" key="6">
    <source>
        <dbReference type="ARBA" id="ARBA00023141"/>
    </source>
</evidence>
<name>A0A0V8M2A5_9CHLR</name>
<dbReference type="AlphaFoldDB" id="A0A0V8M2A5"/>
<dbReference type="Proteomes" id="UP000053577">
    <property type="component" value="Unassembled WGS sequence"/>
</dbReference>
<evidence type="ECO:0000256" key="4">
    <source>
        <dbReference type="ARBA" id="ARBA00022605"/>
    </source>
</evidence>
<dbReference type="InterPro" id="IPR013785">
    <property type="entry name" value="Aldolase_TIM"/>
</dbReference>
<dbReference type="InterPro" id="IPR002028">
    <property type="entry name" value="Trp_synthase_suA"/>
</dbReference>
<dbReference type="InterPro" id="IPR018204">
    <property type="entry name" value="Trp_synthase_alpha_AS"/>
</dbReference>
<dbReference type="UniPathway" id="UPA00035">
    <property type="reaction ID" value="UER00044"/>
</dbReference>
<dbReference type="NCBIfam" id="TIGR00262">
    <property type="entry name" value="trpA"/>
    <property type="match status" value="1"/>
</dbReference>
<dbReference type="Gene3D" id="3.20.20.70">
    <property type="entry name" value="Aldolase class I"/>
    <property type="match status" value="1"/>
</dbReference>
<comment type="function">
    <text evidence="1 9">The alpha subunit is responsible for the aldol cleavage of indoleglycerol phosphate to indole and glyceraldehyde 3-phosphate.</text>
</comment>
<dbReference type="PANTHER" id="PTHR43406">
    <property type="entry name" value="TRYPTOPHAN SYNTHASE, ALPHA CHAIN"/>
    <property type="match status" value="1"/>
</dbReference>
<feature type="active site" description="Proton acceptor" evidence="9">
    <location>
        <position position="44"/>
    </location>
</feature>
<evidence type="ECO:0000256" key="9">
    <source>
        <dbReference type="HAMAP-Rule" id="MF_00131"/>
    </source>
</evidence>
<reference evidence="11 12" key="1">
    <citation type="journal article" date="2015" name="Sci. Rep.">
        <title>A comparative genomics and reductive dehalogenase gene transcription study of two chloroethene-respiring bacteria, Dehalococcoides mccartyi strains MB and 11a.</title>
        <authorList>
            <person name="Low A."/>
            <person name="Shen Z."/>
            <person name="Cheng D."/>
            <person name="Rogers M.J."/>
            <person name="Lee P.K."/>
            <person name="He J."/>
        </authorList>
    </citation>
    <scope>NUCLEOTIDE SEQUENCE [LARGE SCALE GENOMIC DNA]</scope>
    <source>
        <strain evidence="11 12">MB</strain>
    </source>
</reference>
<dbReference type="Pfam" id="PF00290">
    <property type="entry name" value="Trp_syntA"/>
    <property type="match status" value="1"/>
</dbReference>
<evidence type="ECO:0000256" key="7">
    <source>
        <dbReference type="ARBA" id="ARBA00023239"/>
    </source>
</evidence>
<dbReference type="EMBL" id="JGYD01000018">
    <property type="protein sequence ID" value="KSV17891.1"/>
    <property type="molecule type" value="Genomic_DNA"/>
</dbReference>
<dbReference type="PROSITE" id="PS00167">
    <property type="entry name" value="TRP_SYNTHASE_ALPHA"/>
    <property type="match status" value="1"/>
</dbReference>